<dbReference type="GO" id="GO:0008757">
    <property type="term" value="F:S-adenosylmethionine-dependent methyltransferase activity"/>
    <property type="evidence" value="ECO:0007669"/>
    <property type="project" value="TreeGrafter"/>
</dbReference>
<dbReference type="Proteomes" id="UP000077519">
    <property type="component" value="Unassembled WGS sequence"/>
</dbReference>
<accession>A0A177YH33</accession>
<keyword evidence="6" id="KW-1185">Reference proteome</keyword>
<dbReference type="InterPro" id="IPR004557">
    <property type="entry name" value="PrmC-related"/>
</dbReference>
<evidence type="ECO:0000256" key="3">
    <source>
        <dbReference type="ARBA" id="ARBA00022679"/>
    </source>
</evidence>
<dbReference type="CDD" id="cd02440">
    <property type="entry name" value="AdoMet_MTases"/>
    <property type="match status" value="1"/>
</dbReference>
<proteinExistence type="inferred from homology"/>
<dbReference type="Pfam" id="PF06325">
    <property type="entry name" value="PrmA"/>
    <property type="match status" value="1"/>
</dbReference>
<evidence type="ECO:0000313" key="6">
    <source>
        <dbReference type="Proteomes" id="UP000077519"/>
    </source>
</evidence>
<evidence type="ECO:0000256" key="4">
    <source>
        <dbReference type="ARBA" id="ARBA00022691"/>
    </source>
</evidence>
<dbReference type="RefSeq" id="WP_068425640.1">
    <property type="nucleotide sequence ID" value="NZ_LVHI01000012.1"/>
</dbReference>
<evidence type="ECO:0000256" key="1">
    <source>
        <dbReference type="ARBA" id="ARBA00006149"/>
    </source>
</evidence>
<dbReference type="GO" id="GO:0003676">
    <property type="term" value="F:nucleic acid binding"/>
    <property type="evidence" value="ECO:0007669"/>
    <property type="project" value="InterPro"/>
</dbReference>
<dbReference type="PROSITE" id="PS00092">
    <property type="entry name" value="N6_MTASE"/>
    <property type="match status" value="1"/>
</dbReference>
<evidence type="ECO:0000313" key="5">
    <source>
        <dbReference type="EMBL" id="OAK54785.1"/>
    </source>
</evidence>
<dbReference type="SUPFAM" id="SSF53335">
    <property type="entry name" value="S-adenosyl-L-methionine-dependent methyltransferases"/>
    <property type="match status" value="1"/>
</dbReference>
<sequence length="225" mass="24156">MTAARERTYPTISVDDGVYAPQEDSYLLCSEITSLGILPGARVLDLCTGSGIAAIEAARSGAREVFAYDISEQAVSCASANAVANGTNVNVCLGTLTDAQRHGPFDVVVSNPPYVPSPNEPEGMGLHRAWDAGDRGRTVLDLLCSSLSDLLVPGGVAVFVQSEFADVDESVRQLRLSGLDASVVRRQTIEFGPVMHERAAWLEATRQLDVGRRHEELAVIFSRRP</sequence>
<comment type="similarity">
    <text evidence="1">Belongs to the eukaryotic/archaeal PrmC-related family.</text>
</comment>
<reference evidence="5 6" key="1">
    <citation type="submission" date="2016-03" db="EMBL/GenBank/DDBJ databases">
        <title>Genome sequence of Rhodococcus kyotonensis KB10.</title>
        <authorList>
            <person name="Jeong H."/>
            <person name="Hong C.E."/>
            <person name="Jo S.H."/>
            <person name="Park J.M."/>
        </authorList>
    </citation>
    <scope>NUCLEOTIDE SEQUENCE [LARGE SCALE GENOMIC DNA]</scope>
    <source>
        <strain evidence="5 6">KB10</strain>
    </source>
</reference>
<organism evidence="5 6">
    <name type="scientific">Rhodococcoides kyotonense</name>
    <dbReference type="NCBI Taxonomy" id="398843"/>
    <lineage>
        <taxon>Bacteria</taxon>
        <taxon>Bacillati</taxon>
        <taxon>Actinomycetota</taxon>
        <taxon>Actinomycetes</taxon>
        <taxon>Mycobacteriales</taxon>
        <taxon>Nocardiaceae</taxon>
        <taxon>Rhodococcoides</taxon>
    </lineage>
</organism>
<dbReference type="GO" id="GO:0035657">
    <property type="term" value="C:eRF1 methyltransferase complex"/>
    <property type="evidence" value="ECO:0007669"/>
    <property type="project" value="TreeGrafter"/>
</dbReference>
<dbReference type="PANTHER" id="PTHR45875">
    <property type="entry name" value="METHYLTRANSFERASE N6AMT1"/>
    <property type="match status" value="1"/>
</dbReference>
<keyword evidence="4" id="KW-0949">S-adenosyl-L-methionine</keyword>
<dbReference type="EMBL" id="LVHI01000012">
    <property type="protein sequence ID" value="OAK54785.1"/>
    <property type="molecule type" value="Genomic_DNA"/>
</dbReference>
<dbReference type="AlphaFoldDB" id="A0A177YH33"/>
<dbReference type="PANTHER" id="PTHR45875:SF1">
    <property type="entry name" value="METHYLTRANSFERASE N6AMT1"/>
    <property type="match status" value="1"/>
</dbReference>
<keyword evidence="2 5" id="KW-0489">Methyltransferase</keyword>
<dbReference type="InterPro" id="IPR029063">
    <property type="entry name" value="SAM-dependent_MTases_sf"/>
</dbReference>
<evidence type="ECO:0000256" key="2">
    <source>
        <dbReference type="ARBA" id="ARBA00022603"/>
    </source>
</evidence>
<dbReference type="NCBIfam" id="TIGR00537">
    <property type="entry name" value="hemK_rel_arch"/>
    <property type="match status" value="1"/>
</dbReference>
<dbReference type="GO" id="GO:0008276">
    <property type="term" value="F:protein methyltransferase activity"/>
    <property type="evidence" value="ECO:0007669"/>
    <property type="project" value="TreeGrafter"/>
</dbReference>
<protein>
    <submittedName>
        <fullName evidence="5">Methylase</fullName>
    </submittedName>
</protein>
<dbReference type="Gene3D" id="3.40.50.150">
    <property type="entry name" value="Vaccinia Virus protein VP39"/>
    <property type="match status" value="1"/>
</dbReference>
<name>A0A177YH33_9NOCA</name>
<dbReference type="InterPro" id="IPR052190">
    <property type="entry name" value="Euk-Arch_PrmC-MTase"/>
</dbReference>
<keyword evidence="3" id="KW-0808">Transferase</keyword>
<comment type="caution">
    <text evidence="5">The sequence shown here is derived from an EMBL/GenBank/DDBJ whole genome shotgun (WGS) entry which is preliminary data.</text>
</comment>
<dbReference type="InterPro" id="IPR002052">
    <property type="entry name" value="DNA_methylase_N6_adenine_CS"/>
</dbReference>
<gene>
    <name evidence="5" type="ORF">A3K89_05530</name>
</gene>
<dbReference type="GO" id="GO:0032259">
    <property type="term" value="P:methylation"/>
    <property type="evidence" value="ECO:0007669"/>
    <property type="project" value="UniProtKB-KW"/>
</dbReference>